<feature type="domain" description="NB-ARC" evidence="6">
    <location>
        <begin position="176"/>
        <end position="344"/>
    </location>
</feature>
<dbReference type="PANTHER" id="PTHR36766:SF51">
    <property type="entry name" value="DISEASE RESISTANCE RPP13-LIKE PROTEIN 1"/>
    <property type="match status" value="1"/>
</dbReference>
<dbReference type="Gene3D" id="1.10.10.10">
    <property type="entry name" value="Winged helix-like DNA-binding domain superfamily/Winged helix DNA-binding domain"/>
    <property type="match status" value="1"/>
</dbReference>
<dbReference type="InterPro" id="IPR032675">
    <property type="entry name" value="LRR_dom_sf"/>
</dbReference>
<feature type="domain" description="Disease resistance protein winged helix" evidence="8">
    <location>
        <begin position="428"/>
        <end position="496"/>
    </location>
</feature>
<dbReference type="InterPro" id="IPR056789">
    <property type="entry name" value="LRR_R13L1-DRL21"/>
</dbReference>
<dbReference type="Proteomes" id="UP000594261">
    <property type="component" value="Chromosome 2"/>
</dbReference>
<dbReference type="RefSeq" id="XP_030954985.1">
    <property type="nucleotide sequence ID" value="XM_031099125.1"/>
</dbReference>
<dbReference type="OMA" id="GMEINCP"/>
<dbReference type="KEGG" id="qlo:115977326"/>
<evidence type="ECO:0008006" key="12">
    <source>
        <dbReference type="Google" id="ProtNLM"/>
    </source>
</evidence>
<dbReference type="Pfam" id="PF18052">
    <property type="entry name" value="Rx_N"/>
    <property type="match status" value="1"/>
</dbReference>
<dbReference type="Gene3D" id="3.80.10.10">
    <property type="entry name" value="Ribonuclease Inhibitor"/>
    <property type="match status" value="3"/>
</dbReference>
<dbReference type="PANTHER" id="PTHR36766">
    <property type="entry name" value="PLANT BROAD-SPECTRUM MILDEW RESISTANCE PROTEIN RPW8"/>
    <property type="match status" value="1"/>
</dbReference>
<reference evidence="11" key="1">
    <citation type="journal article" date="2016" name="G3 (Bethesda)">
        <title>First Draft Assembly and Annotation of the Genome of a California Endemic Oak Quercus lobata Nee (Fagaceae).</title>
        <authorList>
            <person name="Sork V.L."/>
            <person name="Fitz-Gibbon S.T."/>
            <person name="Puiu D."/>
            <person name="Crepeau M."/>
            <person name="Gugger P.F."/>
            <person name="Sherman R."/>
            <person name="Stevens K."/>
            <person name="Langley C.H."/>
            <person name="Pellegrini M."/>
            <person name="Salzberg S.L."/>
        </authorList>
    </citation>
    <scope>NUCLEOTIDE SEQUENCE [LARGE SCALE GENOMIC DNA]</scope>
    <source>
        <strain evidence="11">cv. SW786</strain>
    </source>
</reference>
<feature type="domain" description="Disease resistance N-terminal" evidence="7">
    <location>
        <begin position="8"/>
        <end position="100"/>
    </location>
</feature>
<dbReference type="InterPro" id="IPR002182">
    <property type="entry name" value="NB-ARC"/>
</dbReference>
<dbReference type="PRINTS" id="PR00364">
    <property type="entry name" value="DISEASERSIST"/>
</dbReference>
<keyword evidence="3" id="KW-0547">Nucleotide-binding</keyword>
<dbReference type="SUPFAM" id="SSF52047">
    <property type="entry name" value="RNI-like"/>
    <property type="match status" value="1"/>
</dbReference>
<evidence type="ECO:0000256" key="2">
    <source>
        <dbReference type="ARBA" id="ARBA00022737"/>
    </source>
</evidence>
<dbReference type="SUPFAM" id="SSF52058">
    <property type="entry name" value="L domain-like"/>
    <property type="match status" value="2"/>
</dbReference>
<accession>A0A7N2L258</accession>
<dbReference type="Gramene" id="QL02p094880:mrna">
    <property type="protein sequence ID" value="QL02p094880:mrna:CDS:8"/>
    <property type="gene ID" value="QL02p094880"/>
</dbReference>
<keyword evidence="2" id="KW-0677">Repeat</keyword>
<name>A0A7N2L258_QUELO</name>
<dbReference type="InterPro" id="IPR058922">
    <property type="entry name" value="WHD_DRP"/>
</dbReference>
<keyword evidence="1" id="KW-0433">Leucine-rich repeat</keyword>
<keyword evidence="5" id="KW-0067">ATP-binding</keyword>
<evidence type="ECO:0000313" key="11">
    <source>
        <dbReference type="Proteomes" id="UP000594261"/>
    </source>
</evidence>
<proteinExistence type="predicted"/>
<dbReference type="Pfam" id="PF00931">
    <property type="entry name" value="NB-ARC"/>
    <property type="match status" value="1"/>
</dbReference>
<dbReference type="OrthoDB" id="26890at2759"/>
<feature type="domain" description="R13L1/DRL21-like LRR repeat region" evidence="9">
    <location>
        <begin position="695"/>
        <end position="821"/>
    </location>
</feature>
<dbReference type="FunFam" id="3.40.50.300:FF:001091">
    <property type="entry name" value="Probable disease resistance protein At1g61300"/>
    <property type="match status" value="1"/>
</dbReference>
<dbReference type="Gene3D" id="1.10.8.430">
    <property type="entry name" value="Helical domain of apoptotic protease-activating factors"/>
    <property type="match status" value="1"/>
</dbReference>
<dbReference type="InterPro" id="IPR042197">
    <property type="entry name" value="Apaf_helical"/>
</dbReference>
<evidence type="ECO:0000259" key="6">
    <source>
        <dbReference type="Pfam" id="PF00931"/>
    </source>
</evidence>
<dbReference type="GO" id="GO:0006952">
    <property type="term" value="P:defense response"/>
    <property type="evidence" value="ECO:0007669"/>
    <property type="project" value="UniProtKB-KW"/>
</dbReference>
<evidence type="ECO:0000313" key="10">
    <source>
        <dbReference type="EnsemblPlants" id="QL02p094880:mrna:CDS:8"/>
    </source>
</evidence>
<dbReference type="SUPFAM" id="SSF52540">
    <property type="entry name" value="P-loop containing nucleoside triphosphate hydrolases"/>
    <property type="match status" value="1"/>
</dbReference>
<dbReference type="Pfam" id="PF23559">
    <property type="entry name" value="WHD_DRP"/>
    <property type="match status" value="1"/>
</dbReference>
<evidence type="ECO:0000256" key="3">
    <source>
        <dbReference type="ARBA" id="ARBA00022741"/>
    </source>
</evidence>
<keyword evidence="4" id="KW-0611">Plant defense</keyword>
<dbReference type="InterPro" id="IPR027417">
    <property type="entry name" value="P-loop_NTPase"/>
</dbReference>
<evidence type="ECO:0000259" key="7">
    <source>
        <dbReference type="Pfam" id="PF18052"/>
    </source>
</evidence>
<gene>
    <name evidence="10" type="primary">LOC115977326</name>
</gene>
<dbReference type="GeneID" id="115977326"/>
<reference evidence="10" key="2">
    <citation type="submission" date="2021-01" db="UniProtKB">
        <authorList>
            <consortium name="EnsemblPlants"/>
        </authorList>
    </citation>
    <scope>IDENTIFICATION</scope>
</reference>
<evidence type="ECO:0000259" key="9">
    <source>
        <dbReference type="Pfam" id="PF25019"/>
    </source>
</evidence>
<dbReference type="RefSeq" id="XP_030954984.1">
    <property type="nucleotide sequence ID" value="XM_031099124.1"/>
</dbReference>
<dbReference type="GO" id="GO:0043531">
    <property type="term" value="F:ADP binding"/>
    <property type="evidence" value="ECO:0007669"/>
    <property type="project" value="InterPro"/>
</dbReference>
<dbReference type="PROSITE" id="PS51450">
    <property type="entry name" value="LRR"/>
    <property type="match status" value="1"/>
</dbReference>
<dbReference type="FunFam" id="1.10.10.10:FF:000322">
    <property type="entry name" value="Probable disease resistance protein At1g63360"/>
    <property type="match status" value="1"/>
</dbReference>
<dbReference type="Gene3D" id="3.40.50.300">
    <property type="entry name" value="P-loop containing nucleotide triphosphate hydrolases"/>
    <property type="match status" value="1"/>
</dbReference>
<organism evidence="10 11">
    <name type="scientific">Quercus lobata</name>
    <name type="common">Valley oak</name>
    <dbReference type="NCBI Taxonomy" id="97700"/>
    <lineage>
        <taxon>Eukaryota</taxon>
        <taxon>Viridiplantae</taxon>
        <taxon>Streptophyta</taxon>
        <taxon>Embryophyta</taxon>
        <taxon>Tracheophyta</taxon>
        <taxon>Spermatophyta</taxon>
        <taxon>Magnoliopsida</taxon>
        <taxon>eudicotyledons</taxon>
        <taxon>Gunneridae</taxon>
        <taxon>Pentapetalae</taxon>
        <taxon>rosids</taxon>
        <taxon>fabids</taxon>
        <taxon>Fagales</taxon>
        <taxon>Fagaceae</taxon>
        <taxon>Quercus</taxon>
    </lineage>
</organism>
<dbReference type="InterPro" id="IPR003591">
    <property type="entry name" value="Leu-rich_rpt_typical-subtyp"/>
</dbReference>
<dbReference type="GO" id="GO:0051707">
    <property type="term" value="P:response to other organism"/>
    <property type="evidence" value="ECO:0007669"/>
    <property type="project" value="UniProtKB-ARBA"/>
</dbReference>
<dbReference type="Gene3D" id="1.20.5.4130">
    <property type="match status" value="1"/>
</dbReference>
<dbReference type="InterPro" id="IPR001611">
    <property type="entry name" value="Leu-rich_rpt"/>
</dbReference>
<dbReference type="InParanoid" id="A0A7N2L258"/>
<sequence length="1400" mass="158938">MSVIGEVALSALFEALFDRLASSDLLKIFQQEQVHADLNNWKKLLMKIRAVLEDAEEKRETNSLVKIWLEELEDLAYDADDILDEFATEVLRRELNPEPHKSKVRKIFDDWVGSNQSFARLMQSKIAEIDSRLQRIVTEENDLNLRGSTGERIGTERSRVPTTSLVNEDHTYGRDEDKKTIIKLLMSSEFSDAKLSVIPLVGMGGLGKTTLAQLVYNDDDVNGYFDWKSWVCVSEDFDIVRVTKAILESITDENCNINDLDKIQVKLKEKLYGKKFLVILDDVWNKDYDDWTKLRCPFEFGAPGSTIIVTTRDHAVSTIMGTTPPHQLKELSNDACWSLFIQHARGSTDSIAYPEFEEIGSEILDKCKGSPLAAKVLGGALRTKRNPNELKNVLNSKIWEKNGIIPVLELSYQYLPSHLKRCFAYCSLFPKDYEFEENELVLLWMAEGLVQETESNKSMEDLGVECFHDLLMRSFFQQSSNNGSLFVMHDLINDLARWAASGLFYRMEDALGSNKQSEISTKVRHFSYIRHYLDGIKKFENFPKNMHFRTFLPVTIKPSGYLGNYLGNYLTNYVPNCLLPRLRCLRVLSLCEYDIFELPSSIGGLKHLRYLNLSNTSIRSLPESTSSLYNLQTLMLKGCHKLTKLPEKIRDLVNLRYLDIRNANLIREMPVGIEKLKNIHTLSNFVVGKDNGSKIGDLMNLEFLRGRLCISSLENVLDVEDVRRANLNGKKNLDALEIKWGTPSDLQDASIAKDVLDMLRPWTTVKELSIDGYIGVQFPTWLGDHSFSQIEDLKIVGCKQCISLPAIGHLSSLKFLVIESMPMVQTIGPEFYGEGWLKPFQLLEKLHFEDMQEWQDWIPCGVEYGEFPCLRELFISQCPKLQGELPRHLPSLEKFSISNCEQLVVSIPSLPMLCELQIVGCKEVVSKNIEELCLLESITFSIPGLKSLSKEFMEGLAKVKDLKIYNCNELTSMWQDSLISLVRLGIRSCPSLINISLTSTLKTLNIYGCGALKSLPMSNCTCLEYATIEECSSLMFISKRQLPLTLKSLEINDCENLQFLIDEGEASSLLLKEESINSNASLLEHLVIRDCPSLKCVLLRGDLFVKLKVLKIWKCSELTSLSSSNQLPIALKKLEVEDCPKLESLADNLHNDASLESLGISGCEEIKFLPEGLHKLCHLNDIRIEDCCSLVSFPDGGFLPTHLTNLSICGCEKLEALPRMHMVTTLYIYKCPSIVSLPEEGLPTNLKELWLGGMTNCKQVFEWGLHRLSSLTRLTICGDEFEDWQSFPEEEDGKMMLLLPTSLTYLSIHEFPDIVSLSSKVFQNLSSLEVLWIWGCPKLASLPENGLPPSLLELQIRFCPVLKQHCKKGKGQEWLKNIINVPCVQIDLMSIYKLQEEEQQ</sequence>
<dbReference type="SMART" id="SM00369">
    <property type="entry name" value="LRR_TYP"/>
    <property type="match status" value="2"/>
</dbReference>
<evidence type="ECO:0000256" key="5">
    <source>
        <dbReference type="ARBA" id="ARBA00022840"/>
    </source>
</evidence>
<evidence type="ECO:0000256" key="1">
    <source>
        <dbReference type="ARBA" id="ARBA00022614"/>
    </source>
</evidence>
<dbReference type="InterPro" id="IPR041118">
    <property type="entry name" value="Rx_N"/>
</dbReference>
<dbReference type="EnsemblPlants" id="QL02p094880:mrna">
    <property type="protein sequence ID" value="QL02p094880:mrna:CDS:8"/>
    <property type="gene ID" value="QL02p094880"/>
</dbReference>
<evidence type="ECO:0000259" key="8">
    <source>
        <dbReference type="Pfam" id="PF23559"/>
    </source>
</evidence>
<dbReference type="Pfam" id="PF25019">
    <property type="entry name" value="LRR_R13L1-DRL21"/>
    <property type="match status" value="1"/>
</dbReference>
<evidence type="ECO:0000256" key="4">
    <source>
        <dbReference type="ARBA" id="ARBA00022821"/>
    </source>
</evidence>
<keyword evidence="11" id="KW-1185">Reference proteome</keyword>
<dbReference type="InterPro" id="IPR036388">
    <property type="entry name" value="WH-like_DNA-bd_sf"/>
</dbReference>
<dbReference type="GO" id="GO:0005524">
    <property type="term" value="F:ATP binding"/>
    <property type="evidence" value="ECO:0007669"/>
    <property type="project" value="UniProtKB-KW"/>
</dbReference>
<protein>
    <recommendedName>
        <fullName evidence="12">Disease resistance RPP13-like protein 1</fullName>
    </recommendedName>
</protein>